<protein>
    <recommendedName>
        <fullName evidence="3">3-phosphoshikimate 1-carboxyvinyltransferase</fullName>
        <ecNumber evidence="3">2.5.1.19</ecNumber>
    </recommendedName>
    <alternativeName>
        <fullName evidence="7">5-enolpyruvylshikimate-3-phosphate synthase</fullName>
    </alternativeName>
</protein>
<dbReference type="GO" id="GO:0008652">
    <property type="term" value="P:amino acid biosynthetic process"/>
    <property type="evidence" value="ECO:0007669"/>
    <property type="project" value="UniProtKB-KW"/>
</dbReference>
<organism evidence="11 12">
    <name type="scientific">Candidatus Endolissoclinum faulkneri L5</name>
    <dbReference type="NCBI Taxonomy" id="1401328"/>
    <lineage>
        <taxon>Bacteria</taxon>
        <taxon>Pseudomonadati</taxon>
        <taxon>Pseudomonadota</taxon>
        <taxon>Alphaproteobacteria</taxon>
        <taxon>Rhodospirillales</taxon>
        <taxon>Rhodospirillaceae</taxon>
        <taxon>Candidatus Endolissoclinum</taxon>
    </lineage>
</organism>
<evidence type="ECO:0000256" key="3">
    <source>
        <dbReference type="ARBA" id="ARBA00012450"/>
    </source>
</evidence>
<dbReference type="InterPro" id="IPR006264">
    <property type="entry name" value="EPSP_synthase"/>
</dbReference>
<dbReference type="GO" id="GO:0009423">
    <property type="term" value="P:chorismate biosynthetic process"/>
    <property type="evidence" value="ECO:0007669"/>
    <property type="project" value="UniProtKB-UniPathway"/>
</dbReference>
<feature type="domain" description="Enolpyruvate transferase" evidence="10">
    <location>
        <begin position="45"/>
        <end position="465"/>
    </location>
</feature>
<evidence type="ECO:0000256" key="4">
    <source>
        <dbReference type="ARBA" id="ARBA00022605"/>
    </source>
</evidence>
<dbReference type="PANTHER" id="PTHR21090:SF5">
    <property type="entry name" value="PENTAFUNCTIONAL AROM POLYPEPTIDE"/>
    <property type="match status" value="1"/>
</dbReference>
<dbReference type="STRING" id="1401328.P856_753"/>
<dbReference type="EMBL" id="CP006745">
    <property type="protein sequence ID" value="AHC73955.1"/>
    <property type="molecule type" value="Genomic_DNA"/>
</dbReference>
<dbReference type="InterPro" id="IPR001986">
    <property type="entry name" value="Enolpyruvate_Tfrase_dom"/>
</dbReference>
<dbReference type="Pfam" id="PF00275">
    <property type="entry name" value="EPSP_synthase"/>
    <property type="match status" value="1"/>
</dbReference>
<dbReference type="HOGENOM" id="CLU_024321_0_1_5"/>
<evidence type="ECO:0000256" key="8">
    <source>
        <dbReference type="ARBA" id="ARBA00044633"/>
    </source>
</evidence>
<feature type="transmembrane region" description="Helical" evidence="9">
    <location>
        <begin position="433"/>
        <end position="457"/>
    </location>
</feature>
<dbReference type="UniPathway" id="UPA00053">
    <property type="reaction ID" value="UER00089"/>
</dbReference>
<dbReference type="InterPro" id="IPR013792">
    <property type="entry name" value="RNA3'P_cycl/enolpyr_Trfase_a/b"/>
</dbReference>
<keyword evidence="4" id="KW-0028">Amino-acid biosynthesis</keyword>
<keyword evidence="5 11" id="KW-0808">Transferase</keyword>
<dbReference type="EC" id="2.5.1.19" evidence="3"/>
<evidence type="ECO:0000256" key="9">
    <source>
        <dbReference type="SAM" id="Phobius"/>
    </source>
</evidence>
<feature type="transmembrane region" description="Helical" evidence="9">
    <location>
        <begin position="358"/>
        <end position="378"/>
    </location>
</feature>
<dbReference type="SUPFAM" id="SSF55205">
    <property type="entry name" value="EPT/RTPC-like"/>
    <property type="match status" value="1"/>
</dbReference>
<keyword evidence="9" id="KW-0812">Transmembrane</keyword>
<dbReference type="PANTHER" id="PTHR21090">
    <property type="entry name" value="AROM/DEHYDROQUINATE SYNTHASE"/>
    <property type="match status" value="1"/>
</dbReference>
<reference evidence="11 12" key="1">
    <citation type="journal article" date="2013" name="PLoS ONE">
        <title>Bacterial endosymbiosis in a chordate host: long-term co-evolution and conservation of secondary metabolism.</title>
        <authorList>
            <person name="Kwan J.C."/>
            <person name="Schmidt E.W."/>
        </authorList>
    </citation>
    <scope>NUCLEOTIDE SEQUENCE [LARGE SCALE GENOMIC DNA]</scope>
    <source>
        <strain evidence="12">faulkneri L5</strain>
    </source>
</reference>
<evidence type="ECO:0000259" key="10">
    <source>
        <dbReference type="Pfam" id="PF00275"/>
    </source>
</evidence>
<evidence type="ECO:0000256" key="5">
    <source>
        <dbReference type="ARBA" id="ARBA00022679"/>
    </source>
</evidence>
<name>V9TX98_9PROT</name>
<evidence type="ECO:0000256" key="1">
    <source>
        <dbReference type="ARBA" id="ARBA00004811"/>
    </source>
</evidence>
<dbReference type="AlphaFoldDB" id="V9TX98"/>
<comment type="catalytic activity">
    <reaction evidence="8">
        <text>3-phosphoshikimate + phosphoenolpyruvate = 5-O-(1-carboxyvinyl)-3-phosphoshikimate + phosphate</text>
        <dbReference type="Rhea" id="RHEA:21256"/>
        <dbReference type="ChEBI" id="CHEBI:43474"/>
        <dbReference type="ChEBI" id="CHEBI:57701"/>
        <dbReference type="ChEBI" id="CHEBI:58702"/>
        <dbReference type="ChEBI" id="CHEBI:145989"/>
        <dbReference type="EC" id="2.5.1.19"/>
    </reaction>
    <physiologicalReaction direction="left-to-right" evidence="8">
        <dbReference type="Rhea" id="RHEA:21257"/>
    </physiologicalReaction>
</comment>
<keyword evidence="12" id="KW-1185">Reference proteome</keyword>
<dbReference type="PIRSF" id="PIRSF000505">
    <property type="entry name" value="EPSPS"/>
    <property type="match status" value="1"/>
</dbReference>
<keyword evidence="9" id="KW-1133">Transmembrane helix</keyword>
<evidence type="ECO:0000313" key="12">
    <source>
        <dbReference type="Proteomes" id="UP000018700"/>
    </source>
</evidence>
<dbReference type="InterPro" id="IPR036968">
    <property type="entry name" value="Enolpyruvate_Tfrase_sf"/>
</dbReference>
<dbReference type="Proteomes" id="UP000018700">
    <property type="component" value="Chromosome"/>
</dbReference>
<keyword evidence="6" id="KW-0057">Aromatic amino acid biosynthesis</keyword>
<sequence length="477" mass="51581">MTYCFFVLPKNFLNKWRSMIHSDNHLTSSDMEPFVSKRLISSRSRSLAGRINVPGDNLISQLSLILGSLSIGETIIEGLLESDEVLATAKAMQSFGVTVEQMDKSVYWRVVGRGVGGLDEPADVIRCDNTSSIVQLLIGAAVGQPITTFFTSNESFQYQSLSQIVEPLENMGVKVIAHKEFTLPIAVTGPETLVPISYLITSSSVSIKPAILIASIAAPGETTLIESVKTYDHTENMLHYFGAEINIKNTEAGRCVSVFGEAELTGRQIIIPANPSSAIFPAVAALLIEDSEVLLPNVSINPLRFYLFETLQEMGADIQLLNRRIKCGEPTADLVVRHSPLKGIEVPQEQALSMIDEYPIFIIAAACADGVTIMRGLVSRMKIKERNRLIDTIDDLIAAGVRIEIDGADLKVIGTSNGVAGGATISVDIDDHIILAFLVLGMVSIDAIVINAVTGIINSFPGFSKLMNKAGASIIYR</sequence>
<evidence type="ECO:0000313" key="11">
    <source>
        <dbReference type="EMBL" id="AHC73955.1"/>
    </source>
</evidence>
<gene>
    <name evidence="11" type="primary">aroA</name>
    <name evidence="11" type="ORF">P856_753</name>
</gene>
<accession>V9TX98</accession>
<proteinExistence type="inferred from homology"/>
<dbReference type="GO" id="GO:0009073">
    <property type="term" value="P:aromatic amino acid family biosynthetic process"/>
    <property type="evidence" value="ECO:0007669"/>
    <property type="project" value="UniProtKB-KW"/>
</dbReference>
<dbReference type="PATRIC" id="fig|1401328.3.peg.759"/>
<comment type="similarity">
    <text evidence="2">Belongs to the EPSP synthase family.</text>
</comment>
<dbReference type="eggNOG" id="COG0128">
    <property type="taxonomic scope" value="Bacteria"/>
</dbReference>
<evidence type="ECO:0000256" key="7">
    <source>
        <dbReference type="ARBA" id="ARBA00030046"/>
    </source>
</evidence>
<evidence type="ECO:0000256" key="6">
    <source>
        <dbReference type="ARBA" id="ARBA00023141"/>
    </source>
</evidence>
<dbReference type="GO" id="GO:0003866">
    <property type="term" value="F:3-phosphoshikimate 1-carboxyvinyltransferase activity"/>
    <property type="evidence" value="ECO:0007669"/>
    <property type="project" value="UniProtKB-EC"/>
</dbReference>
<keyword evidence="9" id="KW-0472">Membrane</keyword>
<comment type="pathway">
    <text evidence="1">Metabolic intermediate biosynthesis; chorismate biosynthesis; chorismate from D-erythrose 4-phosphate and phosphoenolpyruvate: step 6/7.</text>
</comment>
<dbReference type="KEGG" id="efk:P856_753"/>
<evidence type="ECO:0000256" key="2">
    <source>
        <dbReference type="ARBA" id="ARBA00009948"/>
    </source>
</evidence>
<dbReference type="Gene3D" id="3.65.10.10">
    <property type="entry name" value="Enolpyruvate transferase domain"/>
    <property type="match status" value="2"/>
</dbReference>